<keyword evidence="5" id="KW-0378">Hydrolase</keyword>
<evidence type="ECO:0000313" key="11">
    <source>
        <dbReference type="EMBL" id="MDO5974301.1"/>
    </source>
</evidence>
<keyword evidence="6" id="KW-0862">Zinc</keyword>
<dbReference type="CDD" id="cd04275">
    <property type="entry name" value="ZnMc_pappalysin_like"/>
    <property type="match status" value="1"/>
</dbReference>
<feature type="compositionally biased region" description="Polar residues" evidence="9">
    <location>
        <begin position="244"/>
        <end position="261"/>
    </location>
</feature>
<comment type="similarity">
    <text evidence="1">Belongs to the peptidase M43B family.</text>
</comment>
<keyword evidence="2" id="KW-0645">Protease</keyword>
<keyword evidence="8" id="KW-1015">Disulfide bond</keyword>
<sequence>MVRKYIFFLITIVFILFCSACSKDENPPPKSPQDRNVPFDEVITIPVIVHVVNYKPDPFTISDEKIQSQINVLNKDFRKKNSDYIKTPDEFINLVADVGIEFTLATKDPNGNPTTGIIRTESDVTGFDGISGTENFPIEDLKLFFTEKGGQDAWPRDKYLNIWIADLSDRNGNLGLAGYAQFPNADPRIDGVIIDPRVFGTLPPLQSRYELGRTATHEIGHWLNLFHIYGEDGNCENGDMVDDTPNQKSQHIGSPTHPQNSCNSNDMFMNFMDRVNDASMYMFSIGQKRRIHALFNPDGLRRELYLNNKSN</sequence>
<accession>A0ABT8WMC6</accession>
<dbReference type="Pfam" id="PF05572">
    <property type="entry name" value="Peptidase_M43"/>
    <property type="match status" value="1"/>
</dbReference>
<dbReference type="PANTHER" id="PTHR47466">
    <property type="match status" value="1"/>
</dbReference>
<dbReference type="InterPro" id="IPR024079">
    <property type="entry name" value="MetalloPept_cat_dom_sf"/>
</dbReference>
<keyword evidence="12" id="KW-1185">Reference proteome</keyword>
<evidence type="ECO:0000256" key="3">
    <source>
        <dbReference type="ARBA" id="ARBA00022723"/>
    </source>
</evidence>
<evidence type="ECO:0000256" key="5">
    <source>
        <dbReference type="ARBA" id="ARBA00022801"/>
    </source>
</evidence>
<evidence type="ECO:0000313" key="12">
    <source>
        <dbReference type="Proteomes" id="UP001176806"/>
    </source>
</evidence>
<keyword evidence="3" id="KW-0479">Metal-binding</keyword>
<evidence type="ECO:0000256" key="2">
    <source>
        <dbReference type="ARBA" id="ARBA00022670"/>
    </source>
</evidence>
<dbReference type="InterPro" id="IPR008754">
    <property type="entry name" value="Peptidase_M43"/>
</dbReference>
<name>A0ABT8WMC6_9FLAO</name>
<keyword evidence="7 11" id="KW-0482">Metalloprotease</keyword>
<evidence type="ECO:0000256" key="9">
    <source>
        <dbReference type="SAM" id="MobiDB-lite"/>
    </source>
</evidence>
<reference evidence="11" key="1">
    <citation type="submission" date="2023-07" db="EMBL/GenBank/DDBJ databases">
        <title>Two novel species in the genus Flavivirga.</title>
        <authorList>
            <person name="Kwon K."/>
        </authorList>
    </citation>
    <scope>NUCLEOTIDE SEQUENCE</scope>
    <source>
        <strain evidence="11">KACC 14158</strain>
    </source>
</reference>
<evidence type="ECO:0000256" key="4">
    <source>
        <dbReference type="ARBA" id="ARBA00022729"/>
    </source>
</evidence>
<organism evidence="11 12">
    <name type="scientific">Flavivirga jejuensis</name>
    <dbReference type="NCBI Taxonomy" id="870487"/>
    <lineage>
        <taxon>Bacteria</taxon>
        <taxon>Pseudomonadati</taxon>
        <taxon>Bacteroidota</taxon>
        <taxon>Flavobacteriia</taxon>
        <taxon>Flavobacteriales</taxon>
        <taxon>Flavobacteriaceae</taxon>
        <taxon>Flavivirga</taxon>
    </lineage>
</organism>
<feature type="domain" description="Peptidase M43 pregnancy-associated plasma-A" evidence="10">
    <location>
        <begin position="151"/>
        <end position="292"/>
    </location>
</feature>
<dbReference type="Gene3D" id="3.40.390.10">
    <property type="entry name" value="Collagenase (Catalytic Domain)"/>
    <property type="match status" value="1"/>
</dbReference>
<feature type="region of interest" description="Disordered" evidence="9">
    <location>
        <begin position="237"/>
        <end position="261"/>
    </location>
</feature>
<comment type="caution">
    <text evidence="11">The sequence shown here is derived from an EMBL/GenBank/DDBJ whole genome shotgun (WGS) entry which is preliminary data.</text>
</comment>
<protein>
    <submittedName>
        <fullName evidence="11">Zinc metalloprotease</fullName>
    </submittedName>
</protein>
<evidence type="ECO:0000256" key="6">
    <source>
        <dbReference type="ARBA" id="ARBA00022833"/>
    </source>
</evidence>
<evidence type="ECO:0000259" key="10">
    <source>
        <dbReference type="Pfam" id="PF05572"/>
    </source>
</evidence>
<dbReference type="PANTHER" id="PTHR47466:SF1">
    <property type="entry name" value="METALLOPROTEASE MEP1 (AFU_ORTHOLOGUE AFUA_1G07730)-RELATED"/>
    <property type="match status" value="1"/>
</dbReference>
<gene>
    <name evidence="11" type="ORF">Q4Q40_08910</name>
</gene>
<dbReference type="Proteomes" id="UP001176806">
    <property type="component" value="Unassembled WGS sequence"/>
</dbReference>
<dbReference type="EMBL" id="JAUOEL010000003">
    <property type="protein sequence ID" value="MDO5974301.1"/>
    <property type="molecule type" value="Genomic_DNA"/>
</dbReference>
<dbReference type="SUPFAM" id="SSF55486">
    <property type="entry name" value="Metalloproteases ('zincins'), catalytic domain"/>
    <property type="match status" value="1"/>
</dbReference>
<evidence type="ECO:0000256" key="1">
    <source>
        <dbReference type="ARBA" id="ARBA00008721"/>
    </source>
</evidence>
<proteinExistence type="inferred from homology"/>
<dbReference type="GO" id="GO:0008237">
    <property type="term" value="F:metallopeptidase activity"/>
    <property type="evidence" value="ECO:0007669"/>
    <property type="project" value="UniProtKB-KW"/>
</dbReference>
<evidence type="ECO:0000256" key="7">
    <source>
        <dbReference type="ARBA" id="ARBA00023049"/>
    </source>
</evidence>
<evidence type="ECO:0000256" key="8">
    <source>
        <dbReference type="ARBA" id="ARBA00023157"/>
    </source>
</evidence>
<keyword evidence="4" id="KW-0732">Signal</keyword>
<dbReference type="RefSeq" id="WP_303301444.1">
    <property type="nucleotide sequence ID" value="NZ_BAABDA010000050.1"/>
</dbReference>